<dbReference type="EMBL" id="MU393531">
    <property type="protein sequence ID" value="KAI4862189.1"/>
    <property type="molecule type" value="Genomic_DNA"/>
</dbReference>
<protein>
    <submittedName>
        <fullName evidence="1">Uncharacterized protein</fullName>
    </submittedName>
</protein>
<proteinExistence type="predicted"/>
<gene>
    <name evidence="1" type="ORF">F4820DRAFT_460355</name>
</gene>
<evidence type="ECO:0000313" key="2">
    <source>
        <dbReference type="Proteomes" id="UP001497700"/>
    </source>
</evidence>
<sequence length="261" mass="28260">MMPGWDGKDPNELREVCRNELRATGLVQFVPLRVVSATKGPDGLFGVVDSEGGHWKGRKILLALGVLETFPDIEGFAENYGKSIYHCMFCFGYEKRGSSMAAVLAQGPLSDATIAAIFAIDTKKFTKHVKIYTNGNPALATALSEKALKGVEVDNRKLKKIFKVENDEIGIQFDEGPRDTLAFMVHQPEMNVDRTLPDQLGCECVPKTGIKINPPFNSTTVPGVYAAGDCCSSLRSVLTGMSMGSCAAVGIAREIPPNDDE</sequence>
<evidence type="ECO:0000313" key="1">
    <source>
        <dbReference type="EMBL" id="KAI4862189.1"/>
    </source>
</evidence>
<organism evidence="1 2">
    <name type="scientific">Hypoxylon rubiginosum</name>
    <dbReference type="NCBI Taxonomy" id="110542"/>
    <lineage>
        <taxon>Eukaryota</taxon>
        <taxon>Fungi</taxon>
        <taxon>Dikarya</taxon>
        <taxon>Ascomycota</taxon>
        <taxon>Pezizomycotina</taxon>
        <taxon>Sordariomycetes</taxon>
        <taxon>Xylariomycetidae</taxon>
        <taxon>Xylariales</taxon>
        <taxon>Hypoxylaceae</taxon>
        <taxon>Hypoxylon</taxon>
    </lineage>
</organism>
<name>A0ACB9YS80_9PEZI</name>
<accession>A0ACB9YS80</accession>
<comment type="caution">
    <text evidence="1">The sequence shown here is derived from an EMBL/GenBank/DDBJ whole genome shotgun (WGS) entry which is preliminary data.</text>
</comment>
<dbReference type="Proteomes" id="UP001497700">
    <property type="component" value="Unassembled WGS sequence"/>
</dbReference>
<reference evidence="1 2" key="1">
    <citation type="journal article" date="2022" name="New Phytol.">
        <title>Ecological generalism drives hyperdiversity of secondary metabolite gene clusters in xylarialean endophytes.</title>
        <authorList>
            <person name="Franco M.E.E."/>
            <person name="Wisecaver J.H."/>
            <person name="Arnold A.E."/>
            <person name="Ju Y.M."/>
            <person name="Slot J.C."/>
            <person name="Ahrendt S."/>
            <person name="Moore L.P."/>
            <person name="Eastman K.E."/>
            <person name="Scott K."/>
            <person name="Konkel Z."/>
            <person name="Mondo S.J."/>
            <person name="Kuo A."/>
            <person name="Hayes R.D."/>
            <person name="Haridas S."/>
            <person name="Andreopoulos B."/>
            <person name="Riley R."/>
            <person name="LaButti K."/>
            <person name="Pangilinan J."/>
            <person name="Lipzen A."/>
            <person name="Amirebrahimi M."/>
            <person name="Yan J."/>
            <person name="Adam C."/>
            <person name="Keymanesh K."/>
            <person name="Ng V."/>
            <person name="Louie K."/>
            <person name="Northen T."/>
            <person name="Drula E."/>
            <person name="Henrissat B."/>
            <person name="Hsieh H.M."/>
            <person name="Youens-Clark K."/>
            <person name="Lutzoni F."/>
            <person name="Miadlikowska J."/>
            <person name="Eastwood D.C."/>
            <person name="Hamelin R.C."/>
            <person name="Grigoriev I.V."/>
            <person name="U'Ren J.M."/>
        </authorList>
    </citation>
    <scope>NUCLEOTIDE SEQUENCE [LARGE SCALE GENOMIC DNA]</scope>
    <source>
        <strain evidence="1 2">CBS 119005</strain>
    </source>
</reference>
<keyword evidence="2" id="KW-1185">Reference proteome</keyword>